<sequence>MKPETAATPEPAPNSLRIAKRTVFSWVLWDWATQPFHTLLVTFIWVSLYLVSDAFLPPEVAALGSDGKLDCAGADSASSYCEGLAKLSSDYGLITFFAGLVVLILAPALGQQADSRGKKKQWVVMSTVLLILLQFSLFFVEADPRLFILGAIIIALGSVASEIAGASYNAMLFDVSTPKNIGKISGLGWGSGYLGGIFALVIVIVVTNLNWFGMDTSNGMAYRLIAVGAGVWTLLFALPFLFFVPESPVRGDKKKVSFLRSYKIVVQDLWRIFKHHRTVFGVLISSAIYRDGIIGVFVFGAILASLTFGFTPTEVMLFGVALNIVAGLTTMLVGAFEDKVGARNVILGSLLLLIVCLLAIFFLRDYGKIVFWAGGLLIAATVGPAQSATRSLLSRLTPPQNQGEVFGMYATTGRAVSFLAPAAWTAAIGIFGSAHFGALGIATVLVIGLIAFWLMVPARVQHEVREAALA</sequence>
<reference evidence="10" key="1">
    <citation type="submission" date="2020-08" db="EMBL/GenBank/DDBJ databases">
        <title>Sequencing the genomes of 1000 actinobacteria strains.</title>
        <authorList>
            <person name="Klenk H.-P."/>
        </authorList>
    </citation>
    <scope>NUCLEOTIDE SEQUENCE [LARGE SCALE GENOMIC DNA]</scope>
    <source>
        <strain evidence="10">DSM 27064</strain>
    </source>
</reference>
<evidence type="ECO:0000256" key="3">
    <source>
        <dbReference type="ARBA" id="ARBA00022989"/>
    </source>
</evidence>
<dbReference type="GO" id="GO:0022857">
    <property type="term" value="F:transmembrane transporter activity"/>
    <property type="evidence" value="ECO:0007669"/>
    <property type="project" value="InterPro"/>
</dbReference>
<evidence type="ECO:0000256" key="7">
    <source>
        <dbReference type="ARBA" id="ARBA00041534"/>
    </source>
</evidence>
<feature type="transmembrane region" description="Helical" evidence="8">
    <location>
        <begin position="369"/>
        <end position="385"/>
    </location>
</feature>
<dbReference type="PROSITE" id="PS50850">
    <property type="entry name" value="MFS"/>
    <property type="match status" value="1"/>
</dbReference>
<feature type="transmembrane region" description="Helical" evidence="8">
    <location>
        <begin position="122"/>
        <end position="140"/>
    </location>
</feature>
<gene>
    <name evidence="10" type="ORF">F5897_001582</name>
</gene>
<dbReference type="InterPro" id="IPR020846">
    <property type="entry name" value="MFS_dom"/>
</dbReference>
<dbReference type="PANTHER" id="PTHR23519:SF1">
    <property type="entry name" value="AUTOPHAGY-RELATED PROTEIN 22"/>
    <property type="match status" value="1"/>
</dbReference>
<feature type="domain" description="Major facilitator superfamily (MFS) profile" evidence="9">
    <location>
        <begin position="38"/>
        <end position="460"/>
    </location>
</feature>
<dbReference type="InterPro" id="IPR050495">
    <property type="entry name" value="ATG22/LtaA_families"/>
</dbReference>
<comment type="similarity">
    <text evidence="5">Belongs to the major facilitator superfamily. LtaA family.</text>
</comment>
<evidence type="ECO:0000259" key="9">
    <source>
        <dbReference type="PROSITE" id="PS50850"/>
    </source>
</evidence>
<dbReference type="Gene3D" id="1.20.1250.20">
    <property type="entry name" value="MFS general substrate transporter like domains"/>
    <property type="match status" value="1"/>
</dbReference>
<evidence type="ECO:0000256" key="2">
    <source>
        <dbReference type="ARBA" id="ARBA00022692"/>
    </source>
</evidence>
<feature type="transmembrane region" description="Helical" evidence="8">
    <location>
        <begin position="91"/>
        <end position="110"/>
    </location>
</feature>
<dbReference type="Proteomes" id="UP000571183">
    <property type="component" value="Unassembled WGS sequence"/>
</dbReference>
<dbReference type="SUPFAM" id="SSF103473">
    <property type="entry name" value="MFS general substrate transporter"/>
    <property type="match status" value="1"/>
</dbReference>
<feature type="transmembrane region" description="Helical" evidence="8">
    <location>
        <begin position="436"/>
        <end position="456"/>
    </location>
</feature>
<feature type="transmembrane region" description="Helical" evidence="8">
    <location>
        <begin position="146"/>
        <end position="171"/>
    </location>
</feature>
<evidence type="ECO:0000256" key="4">
    <source>
        <dbReference type="ARBA" id="ARBA00023136"/>
    </source>
</evidence>
<organism evidence="10 11">
    <name type="scientific">Canibacter oris</name>
    <dbReference type="NCBI Taxonomy" id="1365628"/>
    <lineage>
        <taxon>Bacteria</taxon>
        <taxon>Bacillati</taxon>
        <taxon>Actinomycetota</taxon>
        <taxon>Actinomycetes</taxon>
        <taxon>Micrococcales</taxon>
        <taxon>Microbacteriaceae</taxon>
        <taxon>Canibacter</taxon>
    </lineage>
</organism>
<dbReference type="InterPro" id="IPR036259">
    <property type="entry name" value="MFS_trans_sf"/>
</dbReference>
<dbReference type="PANTHER" id="PTHR23519">
    <property type="entry name" value="AUTOPHAGY-RELATED PROTEIN 22"/>
    <property type="match status" value="1"/>
</dbReference>
<evidence type="ECO:0000256" key="6">
    <source>
        <dbReference type="ARBA" id="ARBA00039715"/>
    </source>
</evidence>
<feature type="transmembrane region" description="Helical" evidence="8">
    <location>
        <begin position="345"/>
        <end position="363"/>
    </location>
</feature>
<feature type="transmembrane region" description="Helical" evidence="8">
    <location>
        <begin position="279"/>
        <end position="303"/>
    </location>
</feature>
<comment type="caution">
    <text evidence="10">The sequence shown here is derived from an EMBL/GenBank/DDBJ whole genome shotgun (WGS) entry which is preliminary data.</text>
</comment>
<comment type="subcellular location">
    <subcellularLocation>
        <location evidence="1">Cell membrane</location>
        <topology evidence="1">Multi-pass membrane protein</topology>
    </subcellularLocation>
</comment>
<keyword evidence="4 8" id="KW-0472">Membrane</keyword>
<keyword evidence="3 8" id="KW-1133">Transmembrane helix</keyword>
<dbReference type="GO" id="GO:0005886">
    <property type="term" value="C:plasma membrane"/>
    <property type="evidence" value="ECO:0007669"/>
    <property type="project" value="UniProtKB-SubCell"/>
</dbReference>
<dbReference type="EMBL" id="JACIFD010000024">
    <property type="protein sequence ID" value="MBB4072252.1"/>
    <property type="molecule type" value="Genomic_DNA"/>
</dbReference>
<dbReference type="InterPro" id="IPR011701">
    <property type="entry name" value="MFS"/>
</dbReference>
<accession>A0A840DL95</accession>
<feature type="transmembrane region" description="Helical" evidence="8">
    <location>
        <begin position="220"/>
        <end position="244"/>
    </location>
</feature>
<evidence type="ECO:0000256" key="1">
    <source>
        <dbReference type="ARBA" id="ARBA00004651"/>
    </source>
</evidence>
<evidence type="ECO:0000256" key="8">
    <source>
        <dbReference type="SAM" id="Phobius"/>
    </source>
</evidence>
<feature type="transmembrane region" description="Helical" evidence="8">
    <location>
        <begin position="192"/>
        <end position="214"/>
    </location>
</feature>
<keyword evidence="11" id="KW-1185">Reference proteome</keyword>
<protein>
    <recommendedName>
        <fullName evidence="6">Proton-coupled antiporter flippase LtaA</fullName>
    </recommendedName>
    <alternativeName>
        <fullName evidence="7">Lipoteichoic acid protein A</fullName>
    </alternativeName>
</protein>
<proteinExistence type="inferred from homology"/>
<dbReference type="Pfam" id="PF07690">
    <property type="entry name" value="MFS_1"/>
    <property type="match status" value="1"/>
</dbReference>
<feature type="transmembrane region" description="Helical" evidence="8">
    <location>
        <begin position="315"/>
        <end position="333"/>
    </location>
</feature>
<name>A0A840DL95_9MICO</name>
<evidence type="ECO:0000256" key="5">
    <source>
        <dbReference type="ARBA" id="ARBA00038245"/>
    </source>
</evidence>
<evidence type="ECO:0000313" key="10">
    <source>
        <dbReference type="EMBL" id="MBB4072252.1"/>
    </source>
</evidence>
<keyword evidence="2 8" id="KW-0812">Transmembrane</keyword>
<evidence type="ECO:0000313" key="11">
    <source>
        <dbReference type="Proteomes" id="UP000571183"/>
    </source>
</evidence>
<feature type="transmembrane region" description="Helical" evidence="8">
    <location>
        <begin position="406"/>
        <end position="430"/>
    </location>
</feature>
<dbReference type="AlphaFoldDB" id="A0A840DL95"/>
<feature type="transmembrane region" description="Helical" evidence="8">
    <location>
        <begin position="26"/>
        <end position="51"/>
    </location>
</feature>